<evidence type="ECO:0000313" key="2">
    <source>
        <dbReference type="EMBL" id="NLS10155.1"/>
    </source>
</evidence>
<gene>
    <name evidence="2" type="ORF">HGQ17_09115</name>
</gene>
<protein>
    <submittedName>
        <fullName evidence="2">IS110 family transposase</fullName>
    </submittedName>
</protein>
<dbReference type="InterPro" id="IPR010979">
    <property type="entry name" value="Ribosomal_uS13-like_H2TH"/>
</dbReference>
<proteinExistence type="predicted"/>
<dbReference type="InterPro" id="IPR055201">
    <property type="entry name" value="IHF-like_H2TH"/>
</dbReference>
<sequence length="106" mass="11519">MALRELTQEERDTARKKALAARAERAEVKKGFGEGSLNFDQVLAKADRSEAVARLKTIELLESLPGIGRVTATRILEELGVSINRRLGGLGVKQRKSLGAHLAQLA</sequence>
<dbReference type="GO" id="GO:0140097">
    <property type="term" value="F:catalytic activity, acting on DNA"/>
    <property type="evidence" value="ECO:0007669"/>
    <property type="project" value="UniProtKB-ARBA"/>
</dbReference>
<evidence type="ECO:0000313" key="3">
    <source>
        <dbReference type="Proteomes" id="UP000523139"/>
    </source>
</evidence>
<organism evidence="2 3">
    <name type="scientific">Nesterenkonia sedimenti</name>
    <dbReference type="NCBI Taxonomy" id="1463632"/>
    <lineage>
        <taxon>Bacteria</taxon>
        <taxon>Bacillati</taxon>
        <taxon>Actinomycetota</taxon>
        <taxon>Actinomycetes</taxon>
        <taxon>Micrococcales</taxon>
        <taxon>Micrococcaceae</taxon>
        <taxon>Nesterenkonia</taxon>
    </lineage>
</organism>
<feature type="domain" description="Integration host factor-like helix-two turn-helix" evidence="1">
    <location>
        <begin position="35"/>
        <end position="99"/>
    </location>
</feature>
<dbReference type="Proteomes" id="UP000523139">
    <property type="component" value="Unassembled WGS sequence"/>
</dbReference>
<dbReference type="GO" id="GO:0003677">
    <property type="term" value="F:DNA binding"/>
    <property type="evidence" value="ECO:0007669"/>
    <property type="project" value="InterPro"/>
</dbReference>
<evidence type="ECO:0000259" key="1">
    <source>
        <dbReference type="Pfam" id="PF22525"/>
    </source>
</evidence>
<dbReference type="EMBL" id="JABAHY010000007">
    <property type="protein sequence ID" value="NLS10155.1"/>
    <property type="molecule type" value="Genomic_DNA"/>
</dbReference>
<dbReference type="SUPFAM" id="SSF46946">
    <property type="entry name" value="S13-like H2TH domain"/>
    <property type="match status" value="1"/>
</dbReference>
<comment type="caution">
    <text evidence="2">The sequence shown here is derived from an EMBL/GenBank/DDBJ whole genome shotgun (WGS) entry which is preliminary data.</text>
</comment>
<dbReference type="Gene3D" id="1.10.8.50">
    <property type="match status" value="1"/>
</dbReference>
<dbReference type="RefSeq" id="WP_168887632.1">
    <property type="nucleotide sequence ID" value="NZ_JABAHY010000007.1"/>
</dbReference>
<dbReference type="InterPro" id="IPR047806">
    <property type="entry name" value="IHF_actinobact"/>
</dbReference>
<dbReference type="AlphaFoldDB" id="A0A7X8TKD7"/>
<dbReference type="GO" id="GO:0016787">
    <property type="term" value="F:hydrolase activity"/>
    <property type="evidence" value="ECO:0007669"/>
    <property type="project" value="UniProtKB-ARBA"/>
</dbReference>
<dbReference type="NCBIfam" id="NF041260">
    <property type="entry name" value="actino_IHF"/>
    <property type="match status" value="1"/>
</dbReference>
<dbReference type="Pfam" id="PF22525">
    <property type="entry name" value="H2TH_5"/>
    <property type="match status" value="1"/>
</dbReference>
<name>A0A7X8TKD7_9MICC</name>
<keyword evidence="3" id="KW-1185">Reference proteome</keyword>
<dbReference type="GO" id="GO:0006281">
    <property type="term" value="P:DNA repair"/>
    <property type="evidence" value="ECO:0007669"/>
    <property type="project" value="UniProtKB-KW"/>
</dbReference>
<reference evidence="2 3" key="1">
    <citation type="submission" date="2020-04" db="EMBL/GenBank/DDBJ databases">
        <title>Nesterenkonia sp. nov., isolated from marine sediment.</title>
        <authorList>
            <person name="Zhang G."/>
        </authorList>
    </citation>
    <scope>NUCLEOTIDE SEQUENCE [LARGE SCALE GENOMIC DNA]</scope>
    <source>
        <strain evidence="2 3">MY13</strain>
    </source>
</reference>
<accession>A0A7X8TKD7</accession>